<dbReference type="RefSeq" id="XP_005095423.1">
    <property type="nucleotide sequence ID" value="XM_005095366.3"/>
</dbReference>
<evidence type="ECO:0000256" key="4">
    <source>
        <dbReference type="SAM" id="MobiDB-lite"/>
    </source>
</evidence>
<dbReference type="GeneID" id="101858335"/>
<keyword evidence="6" id="KW-1185">Reference proteome</keyword>
<dbReference type="PANTHER" id="PTHR10903:SF184">
    <property type="entry name" value="GTP-BINDING PROTEIN A"/>
    <property type="match status" value="1"/>
</dbReference>
<evidence type="ECO:0000313" key="7">
    <source>
        <dbReference type="RefSeq" id="XP_005095423.1"/>
    </source>
</evidence>
<dbReference type="PROSITE" id="PS51720">
    <property type="entry name" value="G_AIG1"/>
    <property type="match status" value="1"/>
</dbReference>
<feature type="region of interest" description="Disordered" evidence="4">
    <location>
        <begin position="41"/>
        <end position="92"/>
    </location>
</feature>
<sequence length="378" mass="41646">MSGSKTSPAVTLMLLGTAGHGKTATAASLVGSPSNEMIYDYEPVYQAQNPGHDPSTQSGGDKMKGKKSAKGLSVPETSGSSAAKKQPSANDEAVDQIANDMTTDVVRAGSFTSRDGALTVNVLDSPGLFDSSDTDKILATKVAISNIEKGIKLSGHGVNAFAIVLRYAARYTEEEQAVVHNLETIFGSDFFPRHVILIFTRGDDYRLKSKGAPFSEWWSKQTGALGKLIQRCNNNCLLFENVRGTPETDEEQKNELLRVLSKMTRVYTTKDYNETKVGRETLLSEAKVAKRVSDFERQRDKIMQDFFNAEREHGRKKEEMLEKVHHDVHHLMARAHKDDRAAWQRELREIEKVVNKVTSGGDTVQKGPATPTQKAGKS</sequence>
<reference evidence="7" key="1">
    <citation type="submission" date="2025-08" db="UniProtKB">
        <authorList>
            <consortium name="RefSeq"/>
        </authorList>
    </citation>
    <scope>IDENTIFICATION</scope>
</reference>
<evidence type="ECO:0000256" key="2">
    <source>
        <dbReference type="ARBA" id="ARBA00022741"/>
    </source>
</evidence>
<keyword evidence="2" id="KW-0547">Nucleotide-binding</keyword>
<dbReference type="InterPro" id="IPR045058">
    <property type="entry name" value="GIMA/IAN/Toc"/>
</dbReference>
<evidence type="ECO:0000313" key="6">
    <source>
        <dbReference type="Proteomes" id="UP000694888"/>
    </source>
</evidence>
<dbReference type="Gene3D" id="3.40.50.300">
    <property type="entry name" value="P-loop containing nucleotide triphosphate hydrolases"/>
    <property type="match status" value="1"/>
</dbReference>
<evidence type="ECO:0000256" key="3">
    <source>
        <dbReference type="ARBA" id="ARBA00023134"/>
    </source>
</evidence>
<dbReference type="InterPro" id="IPR027417">
    <property type="entry name" value="P-loop_NTPase"/>
</dbReference>
<name>A0ABM0JJY5_APLCA</name>
<gene>
    <name evidence="7" type="primary">LOC101858335</name>
</gene>
<dbReference type="PANTHER" id="PTHR10903">
    <property type="entry name" value="GTPASE, IMAP FAMILY MEMBER-RELATED"/>
    <property type="match status" value="1"/>
</dbReference>
<organism evidence="6 7">
    <name type="scientific">Aplysia californica</name>
    <name type="common">California sea hare</name>
    <dbReference type="NCBI Taxonomy" id="6500"/>
    <lineage>
        <taxon>Eukaryota</taxon>
        <taxon>Metazoa</taxon>
        <taxon>Spiralia</taxon>
        <taxon>Lophotrochozoa</taxon>
        <taxon>Mollusca</taxon>
        <taxon>Gastropoda</taxon>
        <taxon>Heterobranchia</taxon>
        <taxon>Euthyneura</taxon>
        <taxon>Tectipleura</taxon>
        <taxon>Aplysiida</taxon>
        <taxon>Aplysioidea</taxon>
        <taxon>Aplysiidae</taxon>
        <taxon>Aplysia</taxon>
    </lineage>
</organism>
<feature type="compositionally biased region" description="Polar residues" evidence="4">
    <location>
        <begin position="46"/>
        <end position="59"/>
    </location>
</feature>
<feature type="compositionally biased region" description="Polar residues" evidence="4">
    <location>
        <begin position="75"/>
        <end position="89"/>
    </location>
</feature>
<evidence type="ECO:0000259" key="5">
    <source>
        <dbReference type="PROSITE" id="PS51720"/>
    </source>
</evidence>
<accession>A0ABM0JJY5</accession>
<proteinExistence type="inferred from homology"/>
<feature type="domain" description="AIG1-type G" evidence="5">
    <location>
        <begin position="7"/>
        <end position="276"/>
    </location>
</feature>
<keyword evidence="3" id="KW-0342">GTP-binding</keyword>
<feature type="region of interest" description="Disordered" evidence="4">
    <location>
        <begin position="357"/>
        <end position="378"/>
    </location>
</feature>
<comment type="similarity">
    <text evidence="1">Belongs to the TRAFAC class TrmE-Era-EngA-EngB-Septin-like GTPase superfamily. AIG1/Toc34/Toc159-like paraseptin GTPase family. IAN subfamily.</text>
</comment>
<protein>
    <submittedName>
        <fullName evidence="7">Immune-associated nucleotide-binding protein 13-like</fullName>
    </submittedName>
</protein>
<dbReference type="Proteomes" id="UP000694888">
    <property type="component" value="Unplaced"/>
</dbReference>
<dbReference type="SUPFAM" id="SSF52540">
    <property type="entry name" value="P-loop containing nucleoside triphosphate hydrolases"/>
    <property type="match status" value="1"/>
</dbReference>
<evidence type="ECO:0000256" key="1">
    <source>
        <dbReference type="ARBA" id="ARBA00008535"/>
    </source>
</evidence>
<dbReference type="InterPro" id="IPR006703">
    <property type="entry name" value="G_AIG1"/>
</dbReference>
<dbReference type="Pfam" id="PF04548">
    <property type="entry name" value="AIG1"/>
    <property type="match status" value="1"/>
</dbReference>